<name>A0A7J7HTY5_CAMSI</name>
<reference evidence="1 2" key="2">
    <citation type="submission" date="2020-07" db="EMBL/GenBank/DDBJ databases">
        <title>Genome assembly of wild tea tree DASZ reveals pedigree and selection history of tea varieties.</title>
        <authorList>
            <person name="Zhang W."/>
        </authorList>
    </citation>
    <scope>NUCLEOTIDE SEQUENCE [LARGE SCALE GENOMIC DNA]</scope>
    <source>
        <strain evidence="2">cv. G240</strain>
        <tissue evidence="1">Leaf</tissue>
    </source>
</reference>
<dbReference type="EMBL" id="JACBKZ010000002">
    <property type="protein sequence ID" value="KAF5956302.1"/>
    <property type="molecule type" value="Genomic_DNA"/>
</dbReference>
<keyword evidence="2" id="KW-1185">Reference proteome</keyword>
<reference evidence="2" key="1">
    <citation type="journal article" date="2020" name="Nat. Commun.">
        <title>Genome assembly of wild tea tree DASZ reveals pedigree and selection history of tea varieties.</title>
        <authorList>
            <person name="Zhang W."/>
            <person name="Zhang Y."/>
            <person name="Qiu H."/>
            <person name="Guo Y."/>
            <person name="Wan H."/>
            <person name="Zhang X."/>
            <person name="Scossa F."/>
            <person name="Alseekh S."/>
            <person name="Zhang Q."/>
            <person name="Wang P."/>
            <person name="Xu L."/>
            <person name="Schmidt M.H."/>
            <person name="Jia X."/>
            <person name="Li D."/>
            <person name="Zhu A."/>
            <person name="Guo F."/>
            <person name="Chen W."/>
            <person name="Ni D."/>
            <person name="Usadel B."/>
            <person name="Fernie A.R."/>
            <person name="Wen W."/>
        </authorList>
    </citation>
    <scope>NUCLEOTIDE SEQUENCE [LARGE SCALE GENOMIC DNA]</scope>
    <source>
        <strain evidence="2">cv. G240</strain>
    </source>
</reference>
<evidence type="ECO:0000313" key="2">
    <source>
        <dbReference type="Proteomes" id="UP000593564"/>
    </source>
</evidence>
<accession>A0A7J7HTY5</accession>
<evidence type="ECO:0000313" key="1">
    <source>
        <dbReference type="EMBL" id="KAF5956302.1"/>
    </source>
</evidence>
<dbReference type="Proteomes" id="UP000593564">
    <property type="component" value="Unassembled WGS sequence"/>
</dbReference>
<organism evidence="1 2">
    <name type="scientific">Camellia sinensis</name>
    <name type="common">Tea plant</name>
    <name type="synonym">Thea sinensis</name>
    <dbReference type="NCBI Taxonomy" id="4442"/>
    <lineage>
        <taxon>Eukaryota</taxon>
        <taxon>Viridiplantae</taxon>
        <taxon>Streptophyta</taxon>
        <taxon>Embryophyta</taxon>
        <taxon>Tracheophyta</taxon>
        <taxon>Spermatophyta</taxon>
        <taxon>Magnoliopsida</taxon>
        <taxon>eudicotyledons</taxon>
        <taxon>Gunneridae</taxon>
        <taxon>Pentapetalae</taxon>
        <taxon>asterids</taxon>
        <taxon>Ericales</taxon>
        <taxon>Theaceae</taxon>
        <taxon>Camellia</taxon>
    </lineage>
</organism>
<dbReference type="AlphaFoldDB" id="A0A7J7HTY5"/>
<sequence>MRASSSQIVEEFFSKELVPQPWVATVRTPEEEQRKFDGLEDHTFQLDGLDTAFQLLSRSLTIVF</sequence>
<proteinExistence type="predicted"/>
<gene>
    <name evidence="1" type="ORF">HYC85_003527</name>
</gene>
<comment type="caution">
    <text evidence="1">The sequence shown here is derived from an EMBL/GenBank/DDBJ whole genome shotgun (WGS) entry which is preliminary data.</text>
</comment>
<protein>
    <submittedName>
        <fullName evidence="1">Uncharacterized protein</fullName>
    </submittedName>
</protein>